<sequence>MSDSIPSAHDDEQHQHQQHHHPTNAEDRKAAAALSALNPSHIAPDTPKSASTPSAADQEALGQAMSRLEIASGQSGGAGGRGGVQKPAEAQKRVPVEATKKKAAKVAVEDVNLLVCQYLIERFGRRLIGMVGKIEELELNKSTATELLRLHDGNVVEAMRAFVSVGPGLKHVDVCCMMNIT</sequence>
<dbReference type="PANTHER" id="PTHR31184:SF2">
    <property type="entry name" value="HUNTINGTIN-INTERACTING PROTEIN K"/>
    <property type="match status" value="1"/>
</dbReference>
<reference evidence="3" key="1">
    <citation type="submission" date="2025-02" db="EMBL/GenBank/DDBJ databases">
        <authorList>
            <consortium name="NCBI Genome Project"/>
        </authorList>
    </citation>
    <scope>NUCLEOTIDE SEQUENCE</scope>
</reference>
<dbReference type="AlphaFoldDB" id="A0AAJ8DY89"/>
<dbReference type="PANTHER" id="PTHR31184">
    <property type="entry name" value="HUNTINGTIN-INTERACTING PROTEIN K FAMILY MEMBER"/>
    <property type="match status" value="1"/>
</dbReference>
<dbReference type="GeneID" id="4990767"/>
<name>A0AAJ8DY89_ASPNG</name>
<protein>
    <recommendedName>
        <fullName evidence="2">Nascent polypeptide-associated complex subunit alpha-like UBA domain-containing protein</fullName>
    </recommendedName>
</protein>
<feature type="compositionally biased region" description="Gly residues" evidence="1">
    <location>
        <begin position="74"/>
        <end position="83"/>
    </location>
</feature>
<dbReference type="CDD" id="cd14361">
    <property type="entry name" value="UBA_HYPK"/>
    <property type="match status" value="1"/>
</dbReference>
<feature type="domain" description="Nascent polypeptide-associated complex subunit alpha-like UBA" evidence="2">
    <location>
        <begin position="135"/>
        <end position="163"/>
    </location>
</feature>
<gene>
    <name evidence="3" type="ORF">An04g03610</name>
</gene>
<dbReference type="InterPro" id="IPR038922">
    <property type="entry name" value="HYPK_UBA"/>
</dbReference>
<reference evidence="3" key="2">
    <citation type="submission" date="2025-08" db="UniProtKB">
        <authorList>
            <consortium name="RefSeq"/>
        </authorList>
    </citation>
    <scope>IDENTIFICATION</scope>
</reference>
<proteinExistence type="predicted"/>
<dbReference type="InterPro" id="IPR044034">
    <property type="entry name" value="NAC-like_UBA"/>
</dbReference>
<accession>A0AAJ8DY89</accession>
<dbReference type="RefSeq" id="XP_059600500.1">
    <property type="nucleotide sequence ID" value="XM_059747434.1"/>
</dbReference>
<dbReference type="Pfam" id="PF19026">
    <property type="entry name" value="UBA_HYPK"/>
    <property type="match status" value="1"/>
</dbReference>
<dbReference type="KEGG" id="ang:An04g03610"/>
<feature type="region of interest" description="Disordered" evidence="1">
    <location>
        <begin position="72"/>
        <end position="98"/>
    </location>
</feature>
<evidence type="ECO:0000313" key="3">
    <source>
        <dbReference type="RefSeq" id="XP_059600500.1"/>
    </source>
</evidence>
<evidence type="ECO:0000259" key="2">
    <source>
        <dbReference type="Pfam" id="PF19026"/>
    </source>
</evidence>
<evidence type="ECO:0000256" key="1">
    <source>
        <dbReference type="SAM" id="MobiDB-lite"/>
    </source>
</evidence>
<feature type="region of interest" description="Disordered" evidence="1">
    <location>
        <begin position="1"/>
        <end position="60"/>
    </location>
</feature>
<feature type="compositionally biased region" description="Basic and acidic residues" evidence="1">
    <location>
        <begin position="89"/>
        <end position="98"/>
    </location>
</feature>
<dbReference type="InterPro" id="IPR052617">
    <property type="entry name" value="Huntingtin-int_K"/>
</dbReference>
<organism evidence="3">
    <name type="scientific">Aspergillus niger</name>
    <dbReference type="NCBI Taxonomy" id="5061"/>
    <lineage>
        <taxon>Eukaryota</taxon>
        <taxon>Fungi</taxon>
        <taxon>Dikarya</taxon>
        <taxon>Ascomycota</taxon>
        <taxon>Pezizomycotina</taxon>
        <taxon>Eurotiomycetes</taxon>
        <taxon>Eurotiomycetidae</taxon>
        <taxon>Eurotiales</taxon>
        <taxon>Aspergillaceae</taxon>
        <taxon>Aspergillus</taxon>
        <taxon>Aspergillus subgen. Circumdati</taxon>
    </lineage>
</organism>